<feature type="compositionally biased region" description="Basic and acidic residues" evidence="11">
    <location>
        <begin position="124"/>
        <end position="134"/>
    </location>
</feature>
<evidence type="ECO:0000313" key="14">
    <source>
        <dbReference type="Proteomes" id="UP000326396"/>
    </source>
</evidence>
<evidence type="ECO:0000256" key="9">
    <source>
        <dbReference type="ARBA" id="ARBA00025294"/>
    </source>
</evidence>
<evidence type="ECO:0000256" key="12">
    <source>
        <dbReference type="SAM" id="Phobius"/>
    </source>
</evidence>
<keyword evidence="2" id="KW-1003">Cell membrane</keyword>
<comment type="similarity">
    <text evidence="10">Belongs to the classical AGP family.</text>
</comment>
<protein>
    <submittedName>
        <fullName evidence="13">Uncharacterized protein</fullName>
    </submittedName>
</protein>
<keyword evidence="12" id="KW-1133">Transmembrane helix</keyword>
<feature type="compositionally biased region" description="Low complexity" evidence="11">
    <location>
        <begin position="223"/>
        <end position="249"/>
    </location>
</feature>
<keyword evidence="12" id="KW-0812">Transmembrane</keyword>
<comment type="subcellular location">
    <subcellularLocation>
        <location evidence="1">Cell membrane</location>
        <topology evidence="1">Lipid-anchor</topology>
        <topology evidence="1">GPI-anchor</topology>
    </subcellularLocation>
</comment>
<sequence>MVQRHRLRRRVAPGTVEAVSRPVAHALTRLSTGPNPRIDRAVARCVPSAGPSRRYGRLSGVATPRVARSGAPHGKRAVDAAEAPHLAAVTKPAPPESARAPVSGHRPAAAAGHIQTDLTWSQPDDGRSHPHDSRTLSGHVSAPNFSGRLLPTEITSMASSGFIVIMFFALIVGSSLSQSPSVSPTLSPMASPTVTPVASPMISPTSTPIEAPLASPPAPPASLAPGGSPASSPSISSSPNGSPTTSPPSSATFNRFAYGSVVVAVFAAALVL</sequence>
<dbReference type="PANTHER" id="PTHR36321">
    <property type="entry name" value="CLASSICAL ARABINOGALACTAN PROTEIN 9"/>
    <property type="match status" value="1"/>
</dbReference>
<proteinExistence type="inferred from homology"/>
<keyword evidence="8" id="KW-0449">Lipoprotein</keyword>
<dbReference type="AlphaFoldDB" id="A0A5N6PTB9"/>
<feature type="region of interest" description="Disordered" evidence="11">
    <location>
        <begin position="181"/>
        <end position="249"/>
    </location>
</feature>
<comment type="function">
    <text evidence="9">Proteoglycan that seems to be implicated in diverse developmental roles such as differentiation, cell-cell recognition, embryogenesis and programmed cell death.</text>
</comment>
<evidence type="ECO:0000256" key="1">
    <source>
        <dbReference type="ARBA" id="ARBA00004609"/>
    </source>
</evidence>
<feature type="region of interest" description="Disordered" evidence="11">
    <location>
        <begin position="91"/>
        <end position="145"/>
    </location>
</feature>
<feature type="compositionally biased region" description="Polar residues" evidence="11">
    <location>
        <begin position="190"/>
        <end position="208"/>
    </location>
</feature>
<keyword evidence="3" id="KW-0336">GPI-anchor</keyword>
<evidence type="ECO:0000256" key="7">
    <source>
        <dbReference type="ARBA" id="ARBA00023180"/>
    </source>
</evidence>
<dbReference type="GO" id="GO:0005886">
    <property type="term" value="C:plasma membrane"/>
    <property type="evidence" value="ECO:0007669"/>
    <property type="project" value="UniProtKB-SubCell"/>
</dbReference>
<evidence type="ECO:0000256" key="11">
    <source>
        <dbReference type="SAM" id="MobiDB-lite"/>
    </source>
</evidence>
<keyword evidence="5" id="KW-0654">Proteoglycan</keyword>
<evidence type="ECO:0000256" key="3">
    <source>
        <dbReference type="ARBA" id="ARBA00022622"/>
    </source>
</evidence>
<dbReference type="InterPro" id="IPR044959">
    <property type="entry name" value="AGP"/>
</dbReference>
<reference evidence="13 14" key="1">
    <citation type="submission" date="2019-05" db="EMBL/GenBank/DDBJ databases">
        <title>Mikania micrantha, genome provides insights into the molecular mechanism of rapid growth.</title>
        <authorList>
            <person name="Liu B."/>
        </authorList>
    </citation>
    <scope>NUCLEOTIDE SEQUENCE [LARGE SCALE GENOMIC DNA]</scope>
    <source>
        <strain evidence="13">NLD-2019</strain>
        <tissue evidence="13">Leaf</tissue>
    </source>
</reference>
<dbReference type="PANTHER" id="PTHR36321:SF2">
    <property type="entry name" value="CLASSICAL ARABINOGALACTAN PROTEIN 1"/>
    <property type="match status" value="1"/>
</dbReference>
<accession>A0A5N6PTB9</accession>
<dbReference type="Proteomes" id="UP000326396">
    <property type="component" value="Linkage Group LG11"/>
</dbReference>
<evidence type="ECO:0000256" key="10">
    <source>
        <dbReference type="ARBA" id="ARBA00025756"/>
    </source>
</evidence>
<evidence type="ECO:0000256" key="6">
    <source>
        <dbReference type="ARBA" id="ARBA00023136"/>
    </source>
</evidence>
<feature type="transmembrane region" description="Helical" evidence="12">
    <location>
        <begin position="154"/>
        <end position="176"/>
    </location>
</feature>
<keyword evidence="7" id="KW-0325">Glycoprotein</keyword>
<keyword evidence="14" id="KW-1185">Reference proteome</keyword>
<gene>
    <name evidence="13" type="ORF">E3N88_07311</name>
</gene>
<dbReference type="EMBL" id="SZYD01000003">
    <property type="protein sequence ID" value="KAD6796415.1"/>
    <property type="molecule type" value="Genomic_DNA"/>
</dbReference>
<keyword evidence="4" id="KW-0732">Signal</keyword>
<evidence type="ECO:0000313" key="13">
    <source>
        <dbReference type="EMBL" id="KAD6796415.1"/>
    </source>
</evidence>
<organism evidence="13 14">
    <name type="scientific">Mikania micrantha</name>
    <name type="common">bitter vine</name>
    <dbReference type="NCBI Taxonomy" id="192012"/>
    <lineage>
        <taxon>Eukaryota</taxon>
        <taxon>Viridiplantae</taxon>
        <taxon>Streptophyta</taxon>
        <taxon>Embryophyta</taxon>
        <taxon>Tracheophyta</taxon>
        <taxon>Spermatophyta</taxon>
        <taxon>Magnoliopsida</taxon>
        <taxon>eudicotyledons</taxon>
        <taxon>Gunneridae</taxon>
        <taxon>Pentapetalae</taxon>
        <taxon>asterids</taxon>
        <taxon>campanulids</taxon>
        <taxon>Asterales</taxon>
        <taxon>Asteraceae</taxon>
        <taxon>Asteroideae</taxon>
        <taxon>Heliantheae alliance</taxon>
        <taxon>Eupatorieae</taxon>
        <taxon>Mikania</taxon>
    </lineage>
</organism>
<evidence type="ECO:0000256" key="2">
    <source>
        <dbReference type="ARBA" id="ARBA00022475"/>
    </source>
</evidence>
<feature type="transmembrane region" description="Helical" evidence="12">
    <location>
        <begin position="253"/>
        <end position="271"/>
    </location>
</feature>
<keyword evidence="6 12" id="KW-0472">Membrane</keyword>
<evidence type="ECO:0000256" key="5">
    <source>
        <dbReference type="ARBA" id="ARBA00022974"/>
    </source>
</evidence>
<evidence type="ECO:0000256" key="8">
    <source>
        <dbReference type="ARBA" id="ARBA00023288"/>
    </source>
</evidence>
<name>A0A5N6PTB9_9ASTR</name>
<comment type="caution">
    <text evidence="13">The sequence shown here is derived from an EMBL/GenBank/DDBJ whole genome shotgun (WGS) entry which is preliminary data.</text>
</comment>
<dbReference type="GO" id="GO:0098552">
    <property type="term" value="C:side of membrane"/>
    <property type="evidence" value="ECO:0007669"/>
    <property type="project" value="UniProtKB-KW"/>
</dbReference>
<evidence type="ECO:0000256" key="4">
    <source>
        <dbReference type="ARBA" id="ARBA00022729"/>
    </source>
</evidence>